<dbReference type="PANTHER" id="PTHR46066">
    <property type="entry name" value="CHITINASE DOMAIN-CONTAINING PROTEIN 1 FAMILY MEMBER"/>
    <property type="match status" value="1"/>
</dbReference>
<dbReference type="RefSeq" id="WP_079291558.1">
    <property type="nucleotide sequence ID" value="NZ_MWPS01000038.1"/>
</dbReference>
<dbReference type="InterPro" id="IPR011583">
    <property type="entry name" value="Chitinase_II/V-like_cat"/>
</dbReference>
<gene>
    <name evidence="3" type="ORF">B2M26_12455</name>
</gene>
<dbReference type="GO" id="GO:0005975">
    <property type="term" value="P:carbohydrate metabolic process"/>
    <property type="evidence" value="ECO:0007669"/>
    <property type="project" value="InterPro"/>
</dbReference>
<dbReference type="InterPro" id="IPR029070">
    <property type="entry name" value="Chitinase_insertion_sf"/>
</dbReference>
<name>A0A1V4EQW7_9BACL</name>
<dbReference type="PANTHER" id="PTHR46066:SF2">
    <property type="entry name" value="CHITINASE DOMAIN-CONTAINING PROTEIN 1"/>
    <property type="match status" value="1"/>
</dbReference>
<reference evidence="3 4" key="1">
    <citation type="submission" date="2017-02" db="EMBL/GenBank/DDBJ databases">
        <title>Draft genome of Acidibacillus ferrooxidans Huett2.</title>
        <authorList>
            <person name="Schopf S."/>
        </authorList>
    </citation>
    <scope>NUCLEOTIDE SEQUENCE [LARGE SCALE GENOMIC DNA]</scope>
    <source>
        <strain evidence="3 4">Huett2</strain>
    </source>
</reference>
<accession>A0A1V4EQW7</accession>
<sequence length="594" mass="63965">MKKILSLAATLSFVLSISTPTEAISYNGQGWLAYSHHDYQGAIQAFTLDRAADPYGAAWGLANVYENSHLRAFAAARSNLLLLLKSPLYRARALHSLAQLPPDSADPSFQPNALLTYSDAVALALSFRSLPANETPQGSNAFYLAMAKARGLYSGTANPNAAAPRLFLAQFLSKLYGIDVYSYLRPFSLSDIQTLPAQQQMLIQSMLGTGLMTANGGQFHPFGFETRAAFAVSIAKANALFAHPSPDLHYVTPPLPPVTTPYLYMFSAGPETNAQKSADVALHSQVNAYGIVGYPFISLFPKGAAVTRQAIDQTHDLLTPFSAGSGLANLAQTIGSRGFMVIGNYNSVTNQSDTAFATQLLSDKHRELAVASEAVQIATREHLSGITLDFENIASTDTSAYSQFVALFAQKAHAVHLKLMVCVPEKASALQDGYNWQAIAKSADMVMLITYDEHNPNTKPGAVEDATYDDWVIKYALTQMPANKILLGMADYGYDWSANGATEISMPQGNALAHTYGYHIDARSQNRVISYSSQGVQHTVWYPSDATVTTIASYVRDYGLKGLAIWHVGAEDAGFYQAITRGATGAGTAAGFRG</sequence>
<dbReference type="Gene3D" id="3.10.50.10">
    <property type="match status" value="1"/>
</dbReference>
<feature type="domain" description="GH18" evidence="2">
    <location>
        <begin position="257"/>
        <end position="586"/>
    </location>
</feature>
<evidence type="ECO:0000259" key="2">
    <source>
        <dbReference type="PROSITE" id="PS51910"/>
    </source>
</evidence>
<dbReference type="Proteomes" id="UP000190229">
    <property type="component" value="Unassembled WGS sequence"/>
</dbReference>
<dbReference type="SMART" id="SM00636">
    <property type="entry name" value="Glyco_18"/>
    <property type="match status" value="1"/>
</dbReference>
<dbReference type="Pfam" id="PF00704">
    <property type="entry name" value="Glyco_hydro_18"/>
    <property type="match status" value="1"/>
</dbReference>
<proteinExistence type="predicted"/>
<feature type="signal peptide" evidence="1">
    <location>
        <begin position="1"/>
        <end position="23"/>
    </location>
</feature>
<evidence type="ECO:0000313" key="4">
    <source>
        <dbReference type="Proteomes" id="UP000190229"/>
    </source>
</evidence>
<dbReference type="InterPro" id="IPR001223">
    <property type="entry name" value="Glyco_hydro18_cat"/>
</dbReference>
<keyword evidence="1" id="KW-0732">Signal</keyword>
<comment type="caution">
    <text evidence="3">The sequence shown here is derived from an EMBL/GenBank/DDBJ whole genome shotgun (WGS) entry which is preliminary data.</text>
</comment>
<feature type="chain" id="PRO_5012030821" description="GH18 domain-containing protein" evidence="1">
    <location>
        <begin position="24"/>
        <end position="594"/>
    </location>
</feature>
<evidence type="ECO:0000313" key="3">
    <source>
        <dbReference type="EMBL" id="OPG15272.1"/>
    </source>
</evidence>
<dbReference type="PROSITE" id="PS51910">
    <property type="entry name" value="GH18_2"/>
    <property type="match status" value="1"/>
</dbReference>
<protein>
    <recommendedName>
        <fullName evidence="2">GH18 domain-containing protein</fullName>
    </recommendedName>
</protein>
<keyword evidence="4" id="KW-1185">Reference proteome</keyword>
<dbReference type="SUPFAM" id="SSF51445">
    <property type="entry name" value="(Trans)glycosidases"/>
    <property type="match status" value="1"/>
</dbReference>
<dbReference type="InterPro" id="IPR017853">
    <property type="entry name" value="GH"/>
</dbReference>
<dbReference type="GO" id="GO:0008061">
    <property type="term" value="F:chitin binding"/>
    <property type="evidence" value="ECO:0007669"/>
    <property type="project" value="InterPro"/>
</dbReference>
<dbReference type="AlphaFoldDB" id="A0A1V4EQW7"/>
<evidence type="ECO:0000256" key="1">
    <source>
        <dbReference type="SAM" id="SignalP"/>
    </source>
</evidence>
<organism evidence="3 4">
    <name type="scientific">Ferroacidibacillus organovorans</name>
    <dbReference type="NCBI Taxonomy" id="1765683"/>
    <lineage>
        <taxon>Bacteria</taxon>
        <taxon>Bacillati</taxon>
        <taxon>Bacillota</taxon>
        <taxon>Bacilli</taxon>
        <taxon>Bacillales</taxon>
        <taxon>Alicyclobacillaceae</taxon>
        <taxon>Ferroacidibacillus</taxon>
    </lineage>
</organism>
<dbReference type="Gene3D" id="3.20.20.80">
    <property type="entry name" value="Glycosidases"/>
    <property type="match status" value="1"/>
</dbReference>
<dbReference type="EMBL" id="MWPS01000038">
    <property type="protein sequence ID" value="OPG15272.1"/>
    <property type="molecule type" value="Genomic_DNA"/>
</dbReference>